<keyword evidence="2" id="KW-1185">Reference proteome</keyword>
<dbReference type="EMBL" id="DF841556">
    <property type="protein sequence ID" value="GAT45612.1"/>
    <property type="molecule type" value="Genomic_DNA"/>
</dbReference>
<name>A0ABQ0L3P6_MYCCL</name>
<sequence length="184" mass="21121">MRQKSSDHPATKDSRPHEAYTRSFPPILAIDQPPALVDTLRAEDKAKTPIYVLGWLVPRNHLWSLKFNGRERHYPAPDFMMGTVKQLFKSRFPTAKAVPQGLSCSSLECIVFLAYNTPGRQWLDQQQAQQQAEIIQFVKDTLQLPNDPKWYRTPFLDNMLPDFHAAWPTAYELEYTMGESALGT</sequence>
<evidence type="ECO:0000313" key="2">
    <source>
        <dbReference type="Proteomes" id="UP000815677"/>
    </source>
</evidence>
<protein>
    <submittedName>
        <fullName evidence="1">Uncharacterized protein</fullName>
    </submittedName>
</protein>
<gene>
    <name evidence="1" type="ORF">MCHLO_03178</name>
</gene>
<dbReference type="Proteomes" id="UP000815677">
    <property type="component" value="Unassembled WGS sequence"/>
</dbReference>
<proteinExistence type="predicted"/>
<accession>A0ABQ0L3P6</accession>
<organism evidence="1 2">
    <name type="scientific">Mycena chlorophos</name>
    <name type="common">Agaric fungus</name>
    <name type="synonym">Agaricus chlorophos</name>
    <dbReference type="NCBI Taxonomy" id="658473"/>
    <lineage>
        <taxon>Eukaryota</taxon>
        <taxon>Fungi</taxon>
        <taxon>Dikarya</taxon>
        <taxon>Basidiomycota</taxon>
        <taxon>Agaricomycotina</taxon>
        <taxon>Agaricomycetes</taxon>
        <taxon>Agaricomycetidae</taxon>
        <taxon>Agaricales</taxon>
        <taxon>Marasmiineae</taxon>
        <taxon>Mycenaceae</taxon>
        <taxon>Mycena</taxon>
    </lineage>
</organism>
<reference evidence="1" key="1">
    <citation type="submission" date="2014-09" db="EMBL/GenBank/DDBJ databases">
        <title>Genome sequence of the luminous mushroom Mycena chlorophos for searching fungal bioluminescence genes.</title>
        <authorList>
            <person name="Tanaka Y."/>
            <person name="Kasuga D."/>
            <person name="Oba Y."/>
            <person name="Hase S."/>
            <person name="Sato K."/>
            <person name="Oba Y."/>
            <person name="Sakakibara Y."/>
        </authorList>
    </citation>
    <scope>NUCLEOTIDE SEQUENCE</scope>
</reference>
<evidence type="ECO:0000313" key="1">
    <source>
        <dbReference type="EMBL" id="GAT45612.1"/>
    </source>
</evidence>